<evidence type="ECO:0000313" key="2">
    <source>
        <dbReference type="Proteomes" id="UP001207337"/>
    </source>
</evidence>
<comment type="caution">
    <text evidence="1">The sequence shown here is derived from an EMBL/GenBank/DDBJ whole genome shotgun (WGS) entry which is preliminary data.</text>
</comment>
<dbReference type="EMBL" id="JAJNDC010000006">
    <property type="protein sequence ID" value="MCW9714515.1"/>
    <property type="molecule type" value="Genomic_DNA"/>
</dbReference>
<name>A0ABT3Q322_9BACT</name>
<organism evidence="1 2">
    <name type="scientific">Fodinibius salicampi</name>
    <dbReference type="NCBI Taxonomy" id="1920655"/>
    <lineage>
        <taxon>Bacteria</taxon>
        <taxon>Pseudomonadati</taxon>
        <taxon>Balneolota</taxon>
        <taxon>Balneolia</taxon>
        <taxon>Balneolales</taxon>
        <taxon>Balneolaceae</taxon>
        <taxon>Fodinibius</taxon>
    </lineage>
</organism>
<dbReference type="RefSeq" id="WP_265791852.1">
    <property type="nucleotide sequence ID" value="NZ_BAABRS010000006.1"/>
</dbReference>
<gene>
    <name evidence="1" type="ORF">LQ318_16535</name>
</gene>
<dbReference type="Proteomes" id="UP001207337">
    <property type="component" value="Unassembled WGS sequence"/>
</dbReference>
<evidence type="ECO:0000313" key="1">
    <source>
        <dbReference type="EMBL" id="MCW9714515.1"/>
    </source>
</evidence>
<dbReference type="Pfam" id="PF11013">
    <property type="entry name" value="DUF2851"/>
    <property type="match status" value="1"/>
</dbReference>
<sequence length="396" mass="46858">MPNNRPTYREELLHWIWENRQFSSQDLQTTHKNNVAIHFPGYHNKSDGPDFLRAEITIGQFRWYGDIEIHWKLSDWRNHNHQQDSRYNNVILHVVFEETKERIQRQDQTKIPTLCLSHYVSQPLESFLVEYLRHPQLPCAKHLSYISEEAFLKQLNKAHKEYFEQKVEDLLEFYDPDLPPSQAWVKLLVISLFDGLGISHNRKAMRQLAHILLHEETHCSSAESLTNRALTISGLHEKEHDRAPDFEWNHKGCRPNNHPEKRVPQATLALYHIIDQPFKRWMQEDPKELWKELINTKNANPSIGKERGEILFGTVFLPALYLLGQLFHSAKIKNRSWSLWKTHRVSLPKSLLKRLNDTDLKSSVYKRKLGTIHQLRHYCKAGRCQKCFVFKNEISS</sequence>
<dbReference type="InterPro" id="IPR021272">
    <property type="entry name" value="DUF2851"/>
</dbReference>
<protein>
    <submittedName>
        <fullName evidence="1">DUF2851 family protein</fullName>
    </submittedName>
</protein>
<accession>A0ABT3Q322</accession>
<reference evidence="1 2" key="1">
    <citation type="submission" date="2021-11" db="EMBL/GenBank/DDBJ databases">
        <title>Aliifidinibius sp. nov., a new bacterium isolated from saline soil.</title>
        <authorList>
            <person name="Galisteo C."/>
            <person name="De La Haba R."/>
            <person name="Sanchez-Porro C."/>
            <person name="Ventosa A."/>
        </authorList>
    </citation>
    <scope>NUCLEOTIDE SEQUENCE [LARGE SCALE GENOMIC DNA]</scope>
    <source>
        <strain evidence="1 2">KACC 190600</strain>
    </source>
</reference>
<keyword evidence="2" id="KW-1185">Reference proteome</keyword>
<proteinExistence type="predicted"/>